<name>A0A699RFP5_TANCI</name>
<sequence>ACIVQLEELGHISGINFIVLGDIPTEFSLMWTVSPIKKGWKATAKLTENAAIAIAFLLVIELTEYTIIEEARVGTGIDYWLGYPESHELYDEDNFLNARLEVSGIRKMSSAKELHRIAMESLQKADEALLKRDIDLYKESINKALESEAGAAMLLKDKVSAEPTRSVLFRSSASIAISCGKYEYAEWLIIQALRGNPPSEIKNELISLSDGIFFKSEAASIGKRVFDI</sequence>
<comment type="caution">
    <text evidence="1">The sequence shown here is derived from an EMBL/GenBank/DDBJ whole genome shotgun (WGS) entry which is preliminary data.</text>
</comment>
<dbReference type="AlphaFoldDB" id="A0A699RFP5"/>
<dbReference type="EMBL" id="BKCJ011091848">
    <property type="protein sequence ID" value="GFC83897.1"/>
    <property type="molecule type" value="Genomic_DNA"/>
</dbReference>
<accession>A0A699RFP5</accession>
<feature type="non-terminal residue" evidence="1">
    <location>
        <position position="1"/>
    </location>
</feature>
<feature type="non-terminal residue" evidence="1">
    <location>
        <position position="228"/>
    </location>
</feature>
<proteinExistence type="predicted"/>
<evidence type="ECO:0000313" key="1">
    <source>
        <dbReference type="EMBL" id="GFC83897.1"/>
    </source>
</evidence>
<gene>
    <name evidence="1" type="ORF">Tci_855867</name>
</gene>
<organism evidence="1">
    <name type="scientific">Tanacetum cinerariifolium</name>
    <name type="common">Dalmatian daisy</name>
    <name type="synonym">Chrysanthemum cinerariifolium</name>
    <dbReference type="NCBI Taxonomy" id="118510"/>
    <lineage>
        <taxon>Eukaryota</taxon>
        <taxon>Viridiplantae</taxon>
        <taxon>Streptophyta</taxon>
        <taxon>Embryophyta</taxon>
        <taxon>Tracheophyta</taxon>
        <taxon>Spermatophyta</taxon>
        <taxon>Magnoliopsida</taxon>
        <taxon>eudicotyledons</taxon>
        <taxon>Gunneridae</taxon>
        <taxon>Pentapetalae</taxon>
        <taxon>asterids</taxon>
        <taxon>campanulids</taxon>
        <taxon>Asterales</taxon>
        <taxon>Asteraceae</taxon>
        <taxon>Asteroideae</taxon>
        <taxon>Anthemideae</taxon>
        <taxon>Anthemidinae</taxon>
        <taxon>Tanacetum</taxon>
    </lineage>
</organism>
<protein>
    <submittedName>
        <fullName evidence="1">Uncharacterized protein</fullName>
    </submittedName>
</protein>
<reference evidence="1" key="1">
    <citation type="journal article" date="2019" name="Sci. Rep.">
        <title>Draft genome of Tanacetum cinerariifolium, the natural source of mosquito coil.</title>
        <authorList>
            <person name="Yamashiro T."/>
            <person name="Shiraishi A."/>
            <person name="Satake H."/>
            <person name="Nakayama K."/>
        </authorList>
    </citation>
    <scope>NUCLEOTIDE SEQUENCE</scope>
</reference>